<dbReference type="PANTHER" id="PTHR43711">
    <property type="entry name" value="TWO-COMPONENT HISTIDINE KINASE"/>
    <property type="match status" value="1"/>
</dbReference>
<feature type="compositionally biased region" description="Polar residues" evidence="7">
    <location>
        <begin position="419"/>
        <end position="428"/>
    </location>
</feature>
<dbReference type="InterPro" id="IPR003661">
    <property type="entry name" value="HisK_dim/P_dom"/>
</dbReference>
<feature type="compositionally biased region" description="Polar residues" evidence="7">
    <location>
        <begin position="355"/>
        <end position="364"/>
    </location>
</feature>
<comment type="catalytic activity">
    <reaction evidence="1">
        <text>ATP + protein L-histidine = ADP + protein N-phospho-L-histidine.</text>
        <dbReference type="EC" id="2.7.13.3"/>
    </reaction>
</comment>
<dbReference type="InterPro" id="IPR050736">
    <property type="entry name" value="Sensor_HK_Regulatory"/>
</dbReference>
<feature type="compositionally biased region" description="Polar residues" evidence="7">
    <location>
        <begin position="371"/>
        <end position="380"/>
    </location>
</feature>
<dbReference type="SUPFAM" id="SSF55785">
    <property type="entry name" value="PYP-like sensor domain (PAS domain)"/>
    <property type="match status" value="1"/>
</dbReference>
<dbReference type="SUPFAM" id="SSF47384">
    <property type="entry name" value="Homodimeric domain of signal transducing histidine kinase"/>
    <property type="match status" value="1"/>
</dbReference>
<gene>
    <name evidence="9" type="ORF">FYC77_03645</name>
</gene>
<dbReference type="RefSeq" id="WP_149080153.1">
    <property type="nucleotide sequence ID" value="NZ_VTAW01000003.1"/>
</dbReference>
<evidence type="ECO:0000313" key="10">
    <source>
        <dbReference type="Proteomes" id="UP000324104"/>
    </source>
</evidence>
<dbReference type="Pfam" id="PF02518">
    <property type="entry name" value="HATPase_c"/>
    <property type="match status" value="1"/>
</dbReference>
<evidence type="ECO:0000256" key="4">
    <source>
        <dbReference type="ARBA" id="ARBA00022679"/>
    </source>
</evidence>
<dbReference type="CDD" id="cd00130">
    <property type="entry name" value="PAS"/>
    <property type="match status" value="1"/>
</dbReference>
<dbReference type="InterPro" id="IPR000014">
    <property type="entry name" value="PAS"/>
</dbReference>
<evidence type="ECO:0000256" key="1">
    <source>
        <dbReference type="ARBA" id="ARBA00000085"/>
    </source>
</evidence>
<dbReference type="Gene3D" id="1.10.287.130">
    <property type="match status" value="1"/>
</dbReference>
<proteinExistence type="predicted"/>
<feature type="compositionally biased region" description="Polar residues" evidence="7">
    <location>
        <begin position="403"/>
        <end position="412"/>
    </location>
</feature>
<dbReference type="Pfam" id="PF00512">
    <property type="entry name" value="HisKA"/>
    <property type="match status" value="1"/>
</dbReference>
<evidence type="ECO:0000256" key="3">
    <source>
        <dbReference type="ARBA" id="ARBA00022553"/>
    </source>
</evidence>
<dbReference type="InterPro" id="IPR035965">
    <property type="entry name" value="PAS-like_dom_sf"/>
</dbReference>
<feature type="region of interest" description="Disordered" evidence="7">
    <location>
        <begin position="321"/>
        <end position="464"/>
    </location>
</feature>
<keyword evidence="3" id="KW-0597">Phosphoprotein</keyword>
<feature type="domain" description="Histidine kinase" evidence="8">
    <location>
        <begin position="206"/>
        <end position="536"/>
    </location>
</feature>
<dbReference type="Gene3D" id="3.30.565.10">
    <property type="entry name" value="Histidine kinase-like ATPase, C-terminal domain"/>
    <property type="match status" value="2"/>
</dbReference>
<dbReference type="CDD" id="cd00075">
    <property type="entry name" value="HATPase"/>
    <property type="match status" value="1"/>
</dbReference>
<evidence type="ECO:0000256" key="2">
    <source>
        <dbReference type="ARBA" id="ARBA00012438"/>
    </source>
</evidence>
<dbReference type="CDD" id="cd00082">
    <property type="entry name" value="HisKA"/>
    <property type="match status" value="1"/>
</dbReference>
<keyword evidence="6" id="KW-0902">Two-component regulatory system</keyword>
<dbReference type="Gene3D" id="3.30.450.20">
    <property type="entry name" value="PAS domain"/>
    <property type="match status" value="1"/>
</dbReference>
<dbReference type="InterPro" id="IPR003594">
    <property type="entry name" value="HATPase_dom"/>
</dbReference>
<dbReference type="EMBL" id="VTAW01000003">
    <property type="protein sequence ID" value="TYT63177.1"/>
    <property type="molecule type" value="Genomic_DNA"/>
</dbReference>
<dbReference type="SMART" id="SM00387">
    <property type="entry name" value="HATPase_c"/>
    <property type="match status" value="1"/>
</dbReference>
<evidence type="ECO:0000256" key="7">
    <source>
        <dbReference type="SAM" id="MobiDB-lite"/>
    </source>
</evidence>
<dbReference type="PROSITE" id="PS50109">
    <property type="entry name" value="HIS_KIN"/>
    <property type="match status" value="1"/>
</dbReference>
<evidence type="ECO:0000256" key="6">
    <source>
        <dbReference type="ARBA" id="ARBA00023012"/>
    </source>
</evidence>
<dbReference type="SUPFAM" id="SSF55874">
    <property type="entry name" value="ATPase domain of HSP90 chaperone/DNA topoisomerase II/histidine kinase"/>
    <property type="match status" value="2"/>
</dbReference>
<dbReference type="EC" id="2.7.13.3" evidence="2"/>
<organism evidence="9 10">
    <name type="scientific">Natrialba swarupiae</name>
    <dbReference type="NCBI Taxonomy" id="2448032"/>
    <lineage>
        <taxon>Archaea</taxon>
        <taxon>Methanobacteriati</taxon>
        <taxon>Methanobacteriota</taxon>
        <taxon>Stenosarchaea group</taxon>
        <taxon>Halobacteria</taxon>
        <taxon>Halobacteriales</taxon>
        <taxon>Natrialbaceae</taxon>
        <taxon>Natrialba</taxon>
    </lineage>
</organism>
<dbReference type="InterPro" id="IPR005467">
    <property type="entry name" value="His_kinase_dom"/>
</dbReference>
<comment type="caution">
    <text evidence="9">The sequence shown here is derived from an EMBL/GenBank/DDBJ whole genome shotgun (WGS) entry which is preliminary data.</text>
</comment>
<dbReference type="InterPro" id="IPR036097">
    <property type="entry name" value="HisK_dim/P_sf"/>
</dbReference>
<dbReference type="NCBIfam" id="TIGR00229">
    <property type="entry name" value="sensory_box"/>
    <property type="match status" value="1"/>
</dbReference>
<reference evidence="9 10" key="1">
    <citation type="submission" date="2019-08" db="EMBL/GenBank/DDBJ databases">
        <title>Archaea genome.</title>
        <authorList>
            <person name="Kajale S."/>
            <person name="Shouche Y."/>
            <person name="Deshpande N."/>
            <person name="Sharma A."/>
        </authorList>
    </citation>
    <scope>NUCLEOTIDE SEQUENCE [LARGE SCALE GENOMIC DNA]</scope>
    <source>
        <strain evidence="9 10">ESP3B_9</strain>
    </source>
</reference>
<evidence type="ECO:0000256" key="5">
    <source>
        <dbReference type="ARBA" id="ARBA00022777"/>
    </source>
</evidence>
<sequence>MDHDDLVSTFGETVGVEKAQSLLEDTLDDLGLEQAKSYSSHEVADICETIARDTDGYLEIVATEIRVRERAQRRFDALIEELSDPVVAVSFHQSTPIVTGYNPAFEATFGYGQDAVGRSLPALIVPADDRTDPLDVWFRSDDGRGTELDRLTDDGERRTFLFQPVVVSGFGGEIEGYGIYTDITDEKRRERTLERQNEQLERFVSVVSHDLRNPLTVAQGNVDLARQLNDDPEVATRLEDAIDAQERMEQLVEDLLALASQGRTVDDPRSVVLEDVVSNAWRYVETADVELVETFPDGLTIEADGDRLSQLFENLFRNAVEHGSTSPQSQTPEDAVEHGSTSPRSQTPEDAVEHGSTSPRSQTPEDAVEHGSTSPQSQTPEDAVEHGSTSPRSQTPEDAVEHGSTSPRSQTPEDAVEHGSTSPRSQTPEDAVEHGSTSHAGADGSADAVEHVAGDSTDESGERTVHVGWDEGVLFVEDDGPGIPADERENVFDHGYTTSADGTGFGLAIVEAIADAHGWAIDVGEGIDGGARFEIRGISVGSRP</sequence>
<dbReference type="Proteomes" id="UP000324104">
    <property type="component" value="Unassembled WGS sequence"/>
</dbReference>
<protein>
    <recommendedName>
        <fullName evidence="2">histidine kinase</fullName>
        <ecNumber evidence="2">2.7.13.3</ecNumber>
    </recommendedName>
</protein>
<dbReference type="PRINTS" id="PR00344">
    <property type="entry name" value="BCTRLSENSOR"/>
</dbReference>
<keyword evidence="4" id="KW-0808">Transferase</keyword>
<keyword evidence="5" id="KW-0418">Kinase</keyword>
<dbReference type="InterPro" id="IPR004358">
    <property type="entry name" value="Sig_transdc_His_kin-like_C"/>
</dbReference>
<dbReference type="AlphaFoldDB" id="A0A5D5AQB6"/>
<dbReference type="PANTHER" id="PTHR43711:SF1">
    <property type="entry name" value="HISTIDINE KINASE 1"/>
    <property type="match status" value="1"/>
</dbReference>
<evidence type="ECO:0000313" key="9">
    <source>
        <dbReference type="EMBL" id="TYT63177.1"/>
    </source>
</evidence>
<dbReference type="SMART" id="SM00388">
    <property type="entry name" value="HisKA"/>
    <property type="match status" value="1"/>
</dbReference>
<feature type="compositionally biased region" description="Polar residues" evidence="7">
    <location>
        <begin position="323"/>
        <end position="332"/>
    </location>
</feature>
<accession>A0A5D5AQB6</accession>
<dbReference type="GO" id="GO:0000155">
    <property type="term" value="F:phosphorelay sensor kinase activity"/>
    <property type="evidence" value="ECO:0007669"/>
    <property type="project" value="InterPro"/>
</dbReference>
<feature type="compositionally biased region" description="Polar residues" evidence="7">
    <location>
        <begin position="387"/>
        <end position="396"/>
    </location>
</feature>
<dbReference type="InterPro" id="IPR036890">
    <property type="entry name" value="HATPase_C_sf"/>
</dbReference>
<name>A0A5D5AQB6_9EURY</name>
<feature type="compositionally biased region" description="Polar residues" evidence="7">
    <location>
        <begin position="339"/>
        <end position="348"/>
    </location>
</feature>
<keyword evidence="10" id="KW-1185">Reference proteome</keyword>
<evidence type="ECO:0000259" key="8">
    <source>
        <dbReference type="PROSITE" id="PS50109"/>
    </source>
</evidence>